<organism evidence="3 4">
    <name type="scientific">Methylobacterium aquaticum</name>
    <dbReference type="NCBI Taxonomy" id="270351"/>
    <lineage>
        <taxon>Bacteria</taxon>
        <taxon>Pseudomonadati</taxon>
        <taxon>Pseudomonadota</taxon>
        <taxon>Alphaproteobacteria</taxon>
        <taxon>Hyphomicrobiales</taxon>
        <taxon>Methylobacteriaceae</taxon>
        <taxon>Methylobacterium</taxon>
    </lineage>
</organism>
<keyword evidence="1" id="KW-1133">Transmembrane helix</keyword>
<feature type="domain" description="DUF218" evidence="2">
    <location>
        <begin position="80"/>
        <end position="245"/>
    </location>
</feature>
<reference evidence="3 4" key="1">
    <citation type="journal article" date="2015" name="Genome Announc.">
        <title>Complete Genome Sequence of Methylobacterium aquaticum Strain 22A, Isolated from Racomitrium japonicum Moss.</title>
        <authorList>
            <person name="Tani A."/>
            <person name="Ogura Y."/>
            <person name="Hayashi T."/>
            <person name="Kimbara K."/>
        </authorList>
    </citation>
    <scope>NUCLEOTIDE SEQUENCE [LARGE SCALE GENOMIC DNA]</scope>
    <source>
        <strain evidence="3 4">MA-22A</strain>
    </source>
</reference>
<dbReference type="EMBL" id="AP014704">
    <property type="protein sequence ID" value="BAQ48085.1"/>
    <property type="molecule type" value="Genomic_DNA"/>
</dbReference>
<dbReference type="KEGG" id="maqu:Maq22A_c26060"/>
<evidence type="ECO:0000256" key="1">
    <source>
        <dbReference type="SAM" id="Phobius"/>
    </source>
</evidence>
<reference evidence="4" key="2">
    <citation type="submission" date="2015-01" db="EMBL/GenBank/DDBJ databases">
        <title>Complete genome sequence of Methylobacterium aquaticum strain 22A.</title>
        <authorList>
            <person name="Tani A."/>
            <person name="Ogura Y."/>
            <person name="Hayashi T."/>
        </authorList>
    </citation>
    <scope>NUCLEOTIDE SEQUENCE [LARGE SCALE GENOMIC DNA]</scope>
    <source>
        <strain evidence="4">MA-22A</strain>
    </source>
</reference>
<dbReference type="InterPro" id="IPR051599">
    <property type="entry name" value="Cell_Envelope_Assoc"/>
</dbReference>
<dbReference type="GO" id="GO:0000270">
    <property type="term" value="P:peptidoglycan metabolic process"/>
    <property type="evidence" value="ECO:0007669"/>
    <property type="project" value="TreeGrafter"/>
</dbReference>
<dbReference type="InterPro" id="IPR014729">
    <property type="entry name" value="Rossmann-like_a/b/a_fold"/>
</dbReference>
<dbReference type="GO" id="GO:0043164">
    <property type="term" value="P:Gram-negative-bacterium-type cell wall biogenesis"/>
    <property type="evidence" value="ECO:0007669"/>
    <property type="project" value="TreeGrafter"/>
</dbReference>
<dbReference type="PANTHER" id="PTHR30336">
    <property type="entry name" value="INNER MEMBRANE PROTEIN, PROBABLE PERMEASE"/>
    <property type="match status" value="1"/>
</dbReference>
<name>A0A0C6FXM8_9HYPH</name>
<dbReference type="PANTHER" id="PTHR30336:SF4">
    <property type="entry name" value="ENVELOPE BIOGENESIS FACTOR ELYC"/>
    <property type="match status" value="1"/>
</dbReference>
<dbReference type="Pfam" id="PF02698">
    <property type="entry name" value="DUF218"/>
    <property type="match status" value="1"/>
</dbReference>
<protein>
    <recommendedName>
        <fullName evidence="2">DUF218 domain-containing protein</fullName>
    </recommendedName>
</protein>
<dbReference type="CDD" id="cd06259">
    <property type="entry name" value="YdcF-like"/>
    <property type="match status" value="1"/>
</dbReference>
<dbReference type="AlphaFoldDB" id="A0A0C6FXM8"/>
<dbReference type="GO" id="GO:0005886">
    <property type="term" value="C:plasma membrane"/>
    <property type="evidence" value="ECO:0007669"/>
    <property type="project" value="TreeGrafter"/>
</dbReference>
<keyword evidence="1" id="KW-0812">Transmembrane</keyword>
<proteinExistence type="predicted"/>
<evidence type="ECO:0000313" key="3">
    <source>
        <dbReference type="EMBL" id="BAQ48085.1"/>
    </source>
</evidence>
<dbReference type="InterPro" id="IPR003848">
    <property type="entry name" value="DUF218"/>
</dbReference>
<dbReference type="Proteomes" id="UP000061432">
    <property type="component" value="Chromosome"/>
</dbReference>
<dbReference type="OrthoDB" id="9809813at2"/>
<dbReference type="Gene3D" id="3.40.50.620">
    <property type="entry name" value="HUPs"/>
    <property type="match status" value="1"/>
</dbReference>
<feature type="transmembrane region" description="Helical" evidence="1">
    <location>
        <begin position="36"/>
        <end position="62"/>
    </location>
</feature>
<sequence>MFFVLSKVLWFLTAPSNLLLLLVVAGAGLSLRWRRLGAGLAALCGLVLLAGGVSPLASLVFGPLENRFPDFRNDGAPVAGIVVLGGAIETGLSAARGQLVVNDAGERMIALGDLARRYPAATVVFAGGSGRLTGDGAVSESAITRRHAASLGVPPERITYEDRSRNTHENATFSAELVKPKPGERWLLVTSAWHMPRAIGCFRRAGFTVTAYPVDYRTGPGALAIHATAGDGLFELDIAVREWLGLAAYRASGYTESVFPGP</sequence>
<dbReference type="STRING" id="270351.Maq22A_c26060"/>
<evidence type="ECO:0000259" key="2">
    <source>
        <dbReference type="Pfam" id="PF02698"/>
    </source>
</evidence>
<evidence type="ECO:0000313" key="4">
    <source>
        <dbReference type="Proteomes" id="UP000061432"/>
    </source>
</evidence>
<gene>
    <name evidence="3" type="ORF">Maq22A_c26060</name>
</gene>
<dbReference type="PATRIC" id="fig|270351.10.peg.5000"/>
<accession>A0A0C6FXM8</accession>
<dbReference type="RefSeq" id="WP_060849594.1">
    <property type="nucleotide sequence ID" value="NZ_AP014704.1"/>
</dbReference>
<keyword evidence="1" id="KW-0472">Membrane</keyword>